<accession>A0AAU7V9A5</accession>
<dbReference type="Gene3D" id="2.60.40.1190">
    <property type="match status" value="1"/>
</dbReference>
<sequence length="261" mass="30388">MYQALKVPTSVGRDLKVDSPLWDQAAKSPRFVNIVNGKRALYQTQVAVLWSEEYLFVRYWAQEPYLSGTMLERDQLLFNENNVELFIDGGPFYYELEISANNVVYEVLFAWRDYFDSHGDEYPELDPMRRKAYTFGGNNDRESDRFWLGDHPRGVRWAYTDWDLPGLETQVQLHGTINDDSDVDEGWDTMIKIPWSSLELLANGRSLPPAPGDRWAFQFARYERLEELGINVGWAWTPVGDKDNHVPERFTPIEFSAQELS</sequence>
<dbReference type="KEGG" id="sapp:SAC06_03690"/>
<name>A0AAU7V9A5_9ACTO</name>
<dbReference type="SUPFAM" id="SSF49344">
    <property type="entry name" value="CBD9-like"/>
    <property type="match status" value="2"/>
</dbReference>
<dbReference type="CDD" id="cd09620">
    <property type="entry name" value="CBM9_like_3"/>
    <property type="match status" value="1"/>
</dbReference>
<dbReference type="RefSeq" id="WP_350258871.1">
    <property type="nucleotide sequence ID" value="NZ_CP138335.1"/>
</dbReference>
<dbReference type="EMBL" id="CP138335">
    <property type="protein sequence ID" value="XBW08671.1"/>
    <property type="molecule type" value="Genomic_DNA"/>
</dbReference>
<organism evidence="1">
    <name type="scientific">Scrofimicrobium appendicitidis</name>
    <dbReference type="NCBI Taxonomy" id="3079930"/>
    <lineage>
        <taxon>Bacteria</taxon>
        <taxon>Bacillati</taxon>
        <taxon>Actinomycetota</taxon>
        <taxon>Actinomycetes</taxon>
        <taxon>Actinomycetales</taxon>
        <taxon>Actinomycetaceae</taxon>
        <taxon>Scrofimicrobium</taxon>
    </lineage>
</organism>
<protein>
    <submittedName>
        <fullName evidence="1">Carbohydrate-binding family 9-like protein</fullName>
    </submittedName>
</protein>
<reference evidence="1" key="1">
    <citation type="submission" date="2023-11" db="EMBL/GenBank/DDBJ databases">
        <title>Scrofimicrobium hongkongense sp. nov., isolated from a patient with peritonitis.</title>
        <authorList>
            <person name="Lao H.Y."/>
            <person name="Wong A.Y.P."/>
            <person name="Ng T.L."/>
            <person name="Wong R.Y.L."/>
            <person name="Yau M.C.Y."/>
            <person name="Lam J.Y.W."/>
            <person name="Siu G.K.H."/>
        </authorList>
    </citation>
    <scope>NUCLEOTIDE SEQUENCE</scope>
    <source>
        <strain evidence="1">R131</strain>
    </source>
</reference>
<gene>
    <name evidence="1" type="ORF">SAC06_03690</name>
</gene>
<dbReference type="AlphaFoldDB" id="A0AAU7V9A5"/>
<dbReference type="PANTHER" id="PTHR35532:SF5">
    <property type="entry name" value="CARBOHYDRATE-BINDING DOMAIN-CONTAINING PROTEIN"/>
    <property type="match status" value="1"/>
</dbReference>
<evidence type="ECO:0000313" key="1">
    <source>
        <dbReference type="EMBL" id="XBW08671.1"/>
    </source>
</evidence>
<dbReference type="PANTHER" id="PTHR35532">
    <property type="entry name" value="SIMILAR TO POLYHYDROXYALKANOATE DEPOLYMERASE"/>
    <property type="match status" value="1"/>
</dbReference>
<proteinExistence type="predicted"/>